<dbReference type="EMBL" id="AGRW01000054">
    <property type="protein sequence ID" value="EIC00626.1"/>
    <property type="molecule type" value="Genomic_DNA"/>
</dbReference>
<dbReference type="GO" id="GO:0016787">
    <property type="term" value="F:hydrolase activity"/>
    <property type="evidence" value="ECO:0007669"/>
    <property type="project" value="UniProtKB-KW"/>
</dbReference>
<dbReference type="STRING" id="907348.TresaDRAFT_0099"/>
<dbReference type="OrthoDB" id="9801160at2"/>
<dbReference type="Gene3D" id="1.10.3210.10">
    <property type="entry name" value="Hypothetical protein af1432"/>
    <property type="match status" value="1"/>
</dbReference>
<gene>
    <name evidence="1" type="ORF">TresaDRAFT_0099</name>
</gene>
<proteinExistence type="predicted"/>
<dbReference type="eggNOG" id="COG2316">
    <property type="taxonomic scope" value="Bacteria"/>
</dbReference>
<sequence>MSPDTAFELLQKYVHGETLLRHCRTVGVAMRYFAQKYGESPDYWESVGILHDIDFEVAPDNHCTKCLEIFSAEKTNYPQIDAQLVHAVQSHGWNITVDVKPEHIMEKVLYTVDELTGLIFACAMARPSKSVTDMEVKSVTKKFKALNFAAGCNREVIKAGAQLMGVELGDVIQECILAMRERHEEIGC</sequence>
<reference evidence="1 2" key="1">
    <citation type="submission" date="2011-09" db="EMBL/GenBank/DDBJ databases">
        <title>The draft genome of Treponema saccharophilum DSM 2985.</title>
        <authorList>
            <consortium name="US DOE Joint Genome Institute (JGI-PGF)"/>
            <person name="Lucas S."/>
            <person name="Copeland A."/>
            <person name="Lapidus A."/>
            <person name="Glavina del Rio T."/>
            <person name="Dalin E."/>
            <person name="Tice H."/>
            <person name="Bruce D."/>
            <person name="Goodwin L."/>
            <person name="Pitluck S."/>
            <person name="Peters L."/>
            <person name="Kyrpides N."/>
            <person name="Mavromatis K."/>
            <person name="Ivanova N."/>
            <person name="Markowitz V."/>
            <person name="Cheng J.-F."/>
            <person name="Hugenholtz P."/>
            <person name="Woyke T."/>
            <person name="Wu D."/>
            <person name="Gronow S."/>
            <person name="Wellnitz S."/>
            <person name="Brambilla E."/>
            <person name="Klenk H.-P."/>
            <person name="Eisen J.A."/>
        </authorList>
    </citation>
    <scope>NUCLEOTIDE SEQUENCE [LARGE SCALE GENOMIC DNA]</scope>
    <source>
        <strain evidence="1 2">DSM 2985</strain>
    </source>
</reference>
<name>H7ENZ3_9SPIR</name>
<comment type="caution">
    <text evidence="1">The sequence shown here is derived from an EMBL/GenBank/DDBJ whole genome shotgun (WGS) entry which is preliminary data.</text>
</comment>
<evidence type="ECO:0000313" key="2">
    <source>
        <dbReference type="Proteomes" id="UP000003571"/>
    </source>
</evidence>
<protein>
    <submittedName>
        <fullName evidence="1">Metal dependent phosphohydrolase</fullName>
    </submittedName>
</protein>
<organism evidence="1 2">
    <name type="scientific">Treponema saccharophilum DSM 2985</name>
    <dbReference type="NCBI Taxonomy" id="907348"/>
    <lineage>
        <taxon>Bacteria</taxon>
        <taxon>Pseudomonadati</taxon>
        <taxon>Spirochaetota</taxon>
        <taxon>Spirochaetia</taxon>
        <taxon>Spirochaetales</taxon>
        <taxon>Treponemataceae</taxon>
        <taxon>Treponema</taxon>
    </lineage>
</organism>
<dbReference type="SUPFAM" id="SSF109604">
    <property type="entry name" value="HD-domain/PDEase-like"/>
    <property type="match status" value="1"/>
</dbReference>
<dbReference type="AlphaFoldDB" id="H7ENZ3"/>
<accession>H7ENZ3</accession>
<evidence type="ECO:0000313" key="1">
    <source>
        <dbReference type="EMBL" id="EIC00626.1"/>
    </source>
</evidence>
<keyword evidence="1" id="KW-0378">Hydrolase</keyword>
<dbReference type="PANTHER" id="PTHR38659:SF2">
    <property type="entry name" value="HDIG DOMAIN PROTEIN"/>
    <property type="match status" value="1"/>
</dbReference>
<dbReference type="PANTHER" id="PTHR38659">
    <property type="entry name" value="METAL-DEPENDENT PHOSPHOHYDROLASE"/>
    <property type="match status" value="1"/>
</dbReference>
<keyword evidence="2" id="KW-1185">Reference proteome</keyword>
<dbReference type="Proteomes" id="UP000003571">
    <property type="component" value="Unassembled WGS sequence"/>
</dbReference>
<dbReference type="PATRIC" id="fig|907348.3.peg.2681"/>